<dbReference type="InterPro" id="IPR051532">
    <property type="entry name" value="Ester_Hydrolysis_Enzymes"/>
</dbReference>
<evidence type="ECO:0000313" key="3">
    <source>
        <dbReference type="EMBL" id="OYO14605.1"/>
    </source>
</evidence>
<evidence type="ECO:0000256" key="1">
    <source>
        <dbReference type="SAM" id="MobiDB-lite"/>
    </source>
</evidence>
<dbReference type="Pfam" id="PF13472">
    <property type="entry name" value="Lipase_GDSL_2"/>
    <property type="match status" value="1"/>
</dbReference>
<protein>
    <submittedName>
        <fullName evidence="3">G-D-S-L family lipolytic protein</fullName>
    </submittedName>
</protein>
<gene>
    <name evidence="3" type="ORF">CGZ94_08465</name>
</gene>
<proteinExistence type="predicted"/>
<reference evidence="3 4" key="1">
    <citation type="submission" date="2017-07" db="EMBL/GenBank/DDBJ databases">
        <title>Draft whole genome sequences of clinical Proprionibacteriaceae strains.</title>
        <authorList>
            <person name="Bernier A.-M."/>
            <person name="Bernard K."/>
            <person name="Domingo M.-C."/>
        </authorList>
    </citation>
    <scope>NUCLEOTIDE SEQUENCE [LARGE SCALE GENOMIC DNA]</scope>
    <source>
        <strain evidence="3 4">NML 030167</strain>
    </source>
</reference>
<name>A0A255GFJ9_9ACTN</name>
<evidence type="ECO:0000259" key="2">
    <source>
        <dbReference type="Pfam" id="PF13472"/>
    </source>
</evidence>
<dbReference type="AlphaFoldDB" id="A0A255GFJ9"/>
<dbReference type="EMBL" id="NMVO01000012">
    <property type="protein sequence ID" value="OYO14605.1"/>
    <property type="molecule type" value="Genomic_DNA"/>
</dbReference>
<dbReference type="CDD" id="cd01836">
    <property type="entry name" value="FeeA_FeeB_like"/>
    <property type="match status" value="1"/>
</dbReference>
<dbReference type="OrthoDB" id="1828825at2"/>
<dbReference type="GO" id="GO:0004622">
    <property type="term" value="F:phosphatidylcholine lysophospholipase activity"/>
    <property type="evidence" value="ECO:0007669"/>
    <property type="project" value="TreeGrafter"/>
</dbReference>
<comment type="caution">
    <text evidence="3">The sequence shown here is derived from an EMBL/GenBank/DDBJ whole genome shotgun (WGS) entry which is preliminary data.</text>
</comment>
<sequence>MLRPLRKGSTYGCDQARSPARRLPGLDPPHREDVGEVIRLSTGVALAQGLWVRGRIEVLPPAGGPLTGRMGGVTEAAALRLGILGESTAAGCGAEVHETAFAGALARRLAASGPPVDWRVVGEHGATARRIRHRLLPQLLGDFDVVVILAGANDVLARRSPEQWGEDLAAIVAELSRRSSLVVVTGTPPFFAFPSLPTTLARFLTARGQELDAVSHQVCAGVANSRFVATAPRLVRDGFFARDGFHPGERGYRHWADLVADTLLNR</sequence>
<dbReference type="SUPFAM" id="SSF52266">
    <property type="entry name" value="SGNH hydrolase"/>
    <property type="match status" value="1"/>
</dbReference>
<organism evidence="3 4">
    <name type="scientific">Enemella evansiae</name>
    <dbReference type="NCBI Taxonomy" id="2016499"/>
    <lineage>
        <taxon>Bacteria</taxon>
        <taxon>Bacillati</taxon>
        <taxon>Actinomycetota</taxon>
        <taxon>Actinomycetes</taxon>
        <taxon>Propionibacteriales</taxon>
        <taxon>Propionibacteriaceae</taxon>
        <taxon>Enemella</taxon>
    </lineage>
</organism>
<feature type="region of interest" description="Disordered" evidence="1">
    <location>
        <begin position="1"/>
        <end position="31"/>
    </location>
</feature>
<dbReference type="InterPro" id="IPR036514">
    <property type="entry name" value="SGNH_hydro_sf"/>
</dbReference>
<keyword evidence="4" id="KW-1185">Reference proteome</keyword>
<dbReference type="InterPro" id="IPR013830">
    <property type="entry name" value="SGNH_hydro"/>
</dbReference>
<accession>A0A255GFJ9</accession>
<dbReference type="PANTHER" id="PTHR30383:SF24">
    <property type="entry name" value="THIOESTERASE 1_PROTEASE 1_LYSOPHOSPHOLIPASE L1"/>
    <property type="match status" value="1"/>
</dbReference>
<evidence type="ECO:0000313" key="4">
    <source>
        <dbReference type="Proteomes" id="UP000215896"/>
    </source>
</evidence>
<feature type="domain" description="SGNH hydrolase-type esterase" evidence="2">
    <location>
        <begin position="84"/>
        <end position="253"/>
    </location>
</feature>
<dbReference type="Gene3D" id="3.40.50.1110">
    <property type="entry name" value="SGNH hydrolase"/>
    <property type="match status" value="1"/>
</dbReference>
<dbReference type="PANTHER" id="PTHR30383">
    <property type="entry name" value="THIOESTERASE 1/PROTEASE 1/LYSOPHOSPHOLIPASE L1"/>
    <property type="match status" value="1"/>
</dbReference>
<dbReference type="Proteomes" id="UP000215896">
    <property type="component" value="Unassembled WGS sequence"/>
</dbReference>